<gene>
    <name evidence="2" type="ordered locus">CCNA_01717</name>
</gene>
<accession>A0A0H3C8N0</accession>
<dbReference type="HOGENOM" id="CLU_1871682_0_0_5"/>
<feature type="transmembrane region" description="Helical" evidence="1">
    <location>
        <begin position="81"/>
        <end position="102"/>
    </location>
</feature>
<dbReference type="RefSeq" id="YP_002517090.1">
    <property type="nucleotide sequence ID" value="NC_011916.1"/>
</dbReference>
<feature type="transmembrane region" description="Helical" evidence="1">
    <location>
        <begin position="108"/>
        <end position="129"/>
    </location>
</feature>
<feature type="transmembrane region" description="Helical" evidence="1">
    <location>
        <begin position="6"/>
        <end position="23"/>
    </location>
</feature>
<dbReference type="PATRIC" id="fig|565050.3.peg.1693"/>
<protein>
    <submittedName>
        <fullName evidence="2">Uncharacterized protein</fullName>
    </submittedName>
</protein>
<dbReference type="OrthoDB" id="7632355at2"/>
<keyword evidence="3" id="KW-1185">Reference proteome</keyword>
<dbReference type="KEGG" id="ccs:CCNA_01717"/>
<organism evidence="2 3">
    <name type="scientific">Caulobacter vibrioides (strain NA1000 / CB15N)</name>
    <name type="common">Caulobacter crescentus</name>
    <dbReference type="NCBI Taxonomy" id="565050"/>
    <lineage>
        <taxon>Bacteria</taxon>
        <taxon>Pseudomonadati</taxon>
        <taxon>Pseudomonadota</taxon>
        <taxon>Alphaproteobacteria</taxon>
        <taxon>Caulobacterales</taxon>
        <taxon>Caulobacteraceae</taxon>
        <taxon>Caulobacter</taxon>
    </lineage>
</organism>
<evidence type="ECO:0000313" key="2">
    <source>
        <dbReference type="EMBL" id="ACL95182.1"/>
    </source>
</evidence>
<dbReference type="SMR" id="A0A0H3C8N0"/>
<dbReference type="GeneID" id="7331777"/>
<sequence>MFDFFNRYWWLLFPIAFFVYGAFQSWLSYRSNRATLDLIKTYATSGREPPPELLNRLGKRHNFDADDAAERSRQNSSYDGWYQVVLFGMLCVGFSYAAFADIYGMGEAFTIVAFVMAALSAASLAQVLFSRKRPRD</sequence>
<dbReference type="EMBL" id="CP001340">
    <property type="protein sequence ID" value="ACL95182.1"/>
    <property type="molecule type" value="Genomic_DNA"/>
</dbReference>
<name>A0A0H3C8N0_CAUVN</name>
<dbReference type="RefSeq" id="WP_010919518.1">
    <property type="nucleotide sequence ID" value="NC_011916.1"/>
</dbReference>
<evidence type="ECO:0000313" key="3">
    <source>
        <dbReference type="Proteomes" id="UP000001364"/>
    </source>
</evidence>
<keyword evidence="1" id="KW-0812">Transmembrane</keyword>
<dbReference type="AlphaFoldDB" id="A0A0H3C8N0"/>
<keyword evidence="1" id="KW-0472">Membrane</keyword>
<dbReference type="Proteomes" id="UP000001364">
    <property type="component" value="Chromosome"/>
</dbReference>
<keyword evidence="1" id="KW-1133">Transmembrane helix</keyword>
<evidence type="ECO:0000256" key="1">
    <source>
        <dbReference type="SAM" id="Phobius"/>
    </source>
</evidence>
<proteinExistence type="predicted"/>
<reference evidence="2 3" key="1">
    <citation type="journal article" date="2010" name="J. Bacteriol.">
        <title>The genetic basis of laboratory adaptation in Caulobacter crescentus.</title>
        <authorList>
            <person name="Marks M.E."/>
            <person name="Castro-Rojas C.M."/>
            <person name="Teiling C."/>
            <person name="Du L."/>
            <person name="Kapatral V."/>
            <person name="Walunas T.L."/>
            <person name="Crosson S."/>
        </authorList>
    </citation>
    <scope>NUCLEOTIDE SEQUENCE [LARGE SCALE GENOMIC DNA]</scope>
    <source>
        <strain evidence="3">NA1000 / CB15N</strain>
    </source>
</reference>